<feature type="transmembrane region" description="Helical" evidence="7">
    <location>
        <begin position="531"/>
        <end position="552"/>
    </location>
</feature>
<protein>
    <submittedName>
        <fullName evidence="8">NPF2.9</fullName>
    </submittedName>
</protein>
<dbReference type="GO" id="GO:0022857">
    <property type="term" value="F:transmembrane transporter activity"/>
    <property type="evidence" value="ECO:0007669"/>
    <property type="project" value="InterPro"/>
</dbReference>
<feature type="transmembrane region" description="Helical" evidence="7">
    <location>
        <begin position="409"/>
        <end position="426"/>
    </location>
</feature>
<dbReference type="GO" id="GO:0016020">
    <property type="term" value="C:membrane"/>
    <property type="evidence" value="ECO:0007669"/>
    <property type="project" value="UniProtKB-SubCell"/>
</dbReference>
<dbReference type="OrthoDB" id="8904098at2759"/>
<evidence type="ECO:0000256" key="4">
    <source>
        <dbReference type="ARBA" id="ARBA00022989"/>
    </source>
</evidence>
<dbReference type="InterPro" id="IPR000109">
    <property type="entry name" value="POT_fam"/>
</dbReference>
<evidence type="ECO:0000256" key="7">
    <source>
        <dbReference type="SAM" id="Phobius"/>
    </source>
</evidence>
<gene>
    <name evidence="8" type="primary">NPF2.9</name>
</gene>
<comment type="similarity">
    <text evidence="2">Belongs to the major facilitator superfamily. Proton-dependent oligopeptide transporter (POT/PTR) (TC 2.A.17) family.</text>
</comment>
<feature type="transmembrane region" description="Helical" evidence="7">
    <location>
        <begin position="446"/>
        <end position="470"/>
    </location>
</feature>
<feature type="transmembrane region" description="Helical" evidence="7">
    <location>
        <begin position="491"/>
        <end position="511"/>
    </location>
</feature>
<feature type="transmembrane region" description="Helical" evidence="7">
    <location>
        <begin position="135"/>
        <end position="159"/>
    </location>
</feature>
<evidence type="ECO:0000313" key="8">
    <source>
        <dbReference type="EMBL" id="AQM73449.1"/>
    </source>
</evidence>
<feature type="transmembrane region" description="Helical" evidence="7">
    <location>
        <begin position="20"/>
        <end position="48"/>
    </location>
</feature>
<evidence type="ECO:0000256" key="1">
    <source>
        <dbReference type="ARBA" id="ARBA00004141"/>
    </source>
</evidence>
<comment type="similarity">
    <text evidence="6">Belongs to the major facilitator superfamily. Phosphate:H(+) symporter (TC 2.A.1.9) family.</text>
</comment>
<name>A0A1Q1PNY2_CATRO</name>
<evidence type="ECO:0000256" key="3">
    <source>
        <dbReference type="ARBA" id="ARBA00022692"/>
    </source>
</evidence>
<dbReference type="Pfam" id="PF00854">
    <property type="entry name" value="PTR2"/>
    <property type="match status" value="1"/>
</dbReference>
<feature type="transmembrane region" description="Helical" evidence="7">
    <location>
        <begin position="86"/>
        <end position="106"/>
    </location>
</feature>
<organism evidence="8">
    <name type="scientific">Catharanthus roseus</name>
    <name type="common">Madagascar periwinkle</name>
    <name type="synonym">Vinca rosea</name>
    <dbReference type="NCBI Taxonomy" id="4058"/>
    <lineage>
        <taxon>Eukaryota</taxon>
        <taxon>Viridiplantae</taxon>
        <taxon>Streptophyta</taxon>
        <taxon>Embryophyta</taxon>
        <taxon>Tracheophyta</taxon>
        <taxon>Spermatophyta</taxon>
        <taxon>Magnoliopsida</taxon>
        <taxon>eudicotyledons</taxon>
        <taxon>Gunneridae</taxon>
        <taxon>Pentapetalae</taxon>
        <taxon>asterids</taxon>
        <taxon>lamiids</taxon>
        <taxon>Gentianales</taxon>
        <taxon>Apocynaceae</taxon>
        <taxon>Rauvolfioideae</taxon>
        <taxon>Vinceae</taxon>
        <taxon>Catharanthinae</taxon>
        <taxon>Catharanthus</taxon>
    </lineage>
</organism>
<dbReference type="AlphaFoldDB" id="A0A1Q1PNY2"/>
<feature type="transmembrane region" description="Helical" evidence="7">
    <location>
        <begin position="199"/>
        <end position="220"/>
    </location>
</feature>
<feature type="transmembrane region" description="Helical" evidence="7">
    <location>
        <begin position="60"/>
        <end position="79"/>
    </location>
</feature>
<sequence length="571" mass="63114">MGDTEAQLLQPGHKQKGGWITFPFILATRTLLTLAVAGFSSNLIVYLINEFNVNRIDSAQIYNVVNGCMALFPLLLAIIADTFLGCFNVIWISTLISLMGMALLTLTSSITSLRPQPCAEGSTFCQQPSAYQSSILFLALALPSIGFAGTSFTVGTMGAHQLDDPKHQENFFNWFLFIWNAASVISGIGIVYVQDNVSWSWGFGICVASNLLGLIIFLAGKRLYRDVQPQKSSPFKDLACVVVAALSKKKLSLSNKEEDYYSELPDNAEEQQQQEGVTLLPATVPDESFKFLNHAALVTSADIQPDGSIKKSWKLCTVKQIEDLKTLIRLFPLWTTGFLLTIPMGVLSSLTTLQALTMDCSTFWGLKYPVGSMSVFTLLAGAISLTFIDRLIFPICRKMAKPIRPLQRIAIGHIINVISVVIAAIVEHKRLQLARAQKFQGKTDSVVVPMSVFWLIPQLALSGTGEAFHFPGQALLYYKEFPASLKSTSTAMLAILIAIGYYMGTFVIDVVRKVTDWLPEDINHGRLDNLYWLVAVLGVLNFVYYLACAGAYEYSSVMEDEDETNDNKIYM</sequence>
<keyword evidence="3 7" id="KW-0812">Transmembrane</keyword>
<evidence type="ECO:0000256" key="6">
    <source>
        <dbReference type="ARBA" id="ARBA00044504"/>
    </source>
</evidence>
<comment type="subcellular location">
    <subcellularLocation>
        <location evidence="1">Membrane</location>
        <topology evidence="1">Multi-pass membrane protein</topology>
    </subcellularLocation>
</comment>
<feature type="transmembrane region" description="Helical" evidence="7">
    <location>
        <begin position="370"/>
        <end position="388"/>
    </location>
</feature>
<evidence type="ECO:0000256" key="2">
    <source>
        <dbReference type="ARBA" id="ARBA00005982"/>
    </source>
</evidence>
<accession>A0A1Q1PNY2</accession>
<evidence type="ECO:0000256" key="5">
    <source>
        <dbReference type="ARBA" id="ARBA00023136"/>
    </source>
</evidence>
<reference evidence="8" key="2">
    <citation type="journal article" date="2017" name="Nat. Plants">
        <title>An NPF transporter exports a central monoterpene indole alkaloid intermediate from the vacuole.</title>
        <authorList>
            <person name="Payne R.M."/>
            <person name="Xu D."/>
            <person name="Foureau E."/>
            <person name="Teto Carqueijeiro M.I."/>
            <person name="Oudin A."/>
            <person name="Bernonville T.D."/>
            <person name="Novak V."/>
            <person name="Burow M."/>
            <person name="Olsen C.E."/>
            <person name="Jones D.M."/>
            <person name="Tatsis E.C."/>
            <person name="Pendle A."/>
            <person name="Ann Halkier B."/>
            <person name="Geu-Flores F."/>
            <person name="Courdavault V."/>
            <person name="Nour-Eldin H.H."/>
            <person name="O'Connor S.E."/>
        </authorList>
    </citation>
    <scope>NUCLEOTIDE SEQUENCE</scope>
</reference>
<dbReference type="Gene3D" id="1.20.1250.20">
    <property type="entry name" value="MFS general substrate transporter like domains"/>
    <property type="match status" value="1"/>
</dbReference>
<keyword evidence="5 7" id="KW-0472">Membrane</keyword>
<proteinExistence type="evidence at transcript level"/>
<dbReference type="EMBL" id="KX372303">
    <property type="protein sequence ID" value="AQM73449.1"/>
    <property type="molecule type" value="mRNA"/>
</dbReference>
<reference evidence="8" key="1">
    <citation type="submission" date="2016-06" db="EMBL/GenBank/DDBJ databases">
        <authorList>
            <person name="Kjaerup R.B."/>
            <person name="Dalgaard T.S."/>
            <person name="Juul-Madsen H.R."/>
        </authorList>
    </citation>
    <scope>NUCLEOTIDE SEQUENCE</scope>
</reference>
<dbReference type="PANTHER" id="PTHR11654">
    <property type="entry name" value="OLIGOPEPTIDE TRANSPORTER-RELATED"/>
    <property type="match status" value="1"/>
</dbReference>
<feature type="transmembrane region" description="Helical" evidence="7">
    <location>
        <begin position="171"/>
        <end position="193"/>
    </location>
</feature>
<dbReference type="SUPFAM" id="SSF103473">
    <property type="entry name" value="MFS general substrate transporter"/>
    <property type="match status" value="1"/>
</dbReference>
<feature type="transmembrane region" description="Helical" evidence="7">
    <location>
        <begin position="330"/>
        <end position="350"/>
    </location>
</feature>
<dbReference type="InterPro" id="IPR036259">
    <property type="entry name" value="MFS_trans_sf"/>
</dbReference>
<keyword evidence="4 7" id="KW-1133">Transmembrane helix</keyword>